<evidence type="ECO:0000313" key="2">
    <source>
        <dbReference type="EMBL" id="GAI89008.1"/>
    </source>
</evidence>
<dbReference type="PANTHER" id="PTHR30153:SF2">
    <property type="entry name" value="REPLICATIVE DNA HELICASE"/>
    <property type="match status" value="1"/>
</dbReference>
<dbReference type="Pfam" id="PF03796">
    <property type="entry name" value="DnaB_C"/>
    <property type="match status" value="1"/>
</dbReference>
<dbReference type="GO" id="GO:0005829">
    <property type="term" value="C:cytosol"/>
    <property type="evidence" value="ECO:0007669"/>
    <property type="project" value="TreeGrafter"/>
</dbReference>
<dbReference type="PANTHER" id="PTHR30153">
    <property type="entry name" value="REPLICATIVE DNA HELICASE DNAB"/>
    <property type="match status" value="1"/>
</dbReference>
<dbReference type="AlphaFoldDB" id="X1S7U5"/>
<dbReference type="GO" id="GO:0005524">
    <property type="term" value="F:ATP binding"/>
    <property type="evidence" value="ECO:0007669"/>
    <property type="project" value="InterPro"/>
</dbReference>
<dbReference type="EMBL" id="BARW01021483">
    <property type="protein sequence ID" value="GAI89008.1"/>
    <property type="molecule type" value="Genomic_DNA"/>
</dbReference>
<feature type="non-terminal residue" evidence="2">
    <location>
        <position position="1"/>
    </location>
</feature>
<dbReference type="GO" id="GO:0003678">
    <property type="term" value="F:DNA helicase activity"/>
    <property type="evidence" value="ECO:0007669"/>
    <property type="project" value="InterPro"/>
</dbReference>
<name>X1S7U5_9ZZZZ</name>
<feature type="non-terminal residue" evidence="2">
    <location>
        <position position="269"/>
    </location>
</feature>
<dbReference type="PROSITE" id="PS51199">
    <property type="entry name" value="SF4_HELICASE"/>
    <property type="match status" value="1"/>
</dbReference>
<accession>X1S7U5</accession>
<proteinExistence type="predicted"/>
<dbReference type="SUPFAM" id="SSF52540">
    <property type="entry name" value="P-loop containing nucleoside triphosphate hydrolases"/>
    <property type="match status" value="1"/>
</dbReference>
<comment type="caution">
    <text evidence="2">The sequence shown here is derived from an EMBL/GenBank/DDBJ whole genome shotgun (WGS) entry which is preliminary data.</text>
</comment>
<dbReference type="GO" id="GO:0006260">
    <property type="term" value="P:DNA replication"/>
    <property type="evidence" value="ECO:0007669"/>
    <property type="project" value="InterPro"/>
</dbReference>
<reference evidence="2" key="1">
    <citation type="journal article" date="2014" name="Front. Microbiol.">
        <title>High frequency of phylogenetically diverse reductive dehalogenase-homologous genes in deep subseafloor sedimentary metagenomes.</title>
        <authorList>
            <person name="Kawai M."/>
            <person name="Futagami T."/>
            <person name="Toyoda A."/>
            <person name="Takaki Y."/>
            <person name="Nishi S."/>
            <person name="Hori S."/>
            <person name="Arai W."/>
            <person name="Tsubouchi T."/>
            <person name="Morono Y."/>
            <person name="Uchiyama I."/>
            <person name="Ito T."/>
            <person name="Fujiyama A."/>
            <person name="Inagaki F."/>
            <person name="Takami H."/>
        </authorList>
    </citation>
    <scope>NUCLEOTIDE SEQUENCE</scope>
    <source>
        <strain evidence="2">Expedition CK06-06</strain>
    </source>
</reference>
<gene>
    <name evidence="2" type="ORF">S12H4_36079</name>
</gene>
<dbReference type="InterPro" id="IPR007694">
    <property type="entry name" value="DNA_helicase_DnaB-like_C"/>
</dbReference>
<organism evidence="2">
    <name type="scientific">marine sediment metagenome</name>
    <dbReference type="NCBI Taxonomy" id="412755"/>
    <lineage>
        <taxon>unclassified sequences</taxon>
        <taxon>metagenomes</taxon>
        <taxon>ecological metagenomes</taxon>
    </lineage>
</organism>
<dbReference type="Gene3D" id="3.40.50.300">
    <property type="entry name" value="P-loop containing nucleotide triphosphate hydrolases"/>
    <property type="match status" value="1"/>
</dbReference>
<protein>
    <recommendedName>
        <fullName evidence="1">SF4 helicase domain-containing protein</fullName>
    </recommendedName>
</protein>
<sequence>VKIISNTNPPSEIKKETSKDIILATLEDAEKGTDFKFPSNFEDLNEITGGFDRGDLIIIGGYPSSGKSSMTTDLACGFCNELGYDVLVITLEMAVKSNMRRIEARMNKINTMKFRRGILDEGDKEKIKEMIPLVNDVWNYNCVRCYNMQDIIKVEIEYQPDIVIIDYLQNIADKENLSEYARLTKFTLQIQQMGRKKGISTILLSQFHRPEEGRIRRPRNSDFRGSGSIEERAEMIFLLYWERKLKMESLSRGDEEDPEYMIIDVTKNK</sequence>
<evidence type="ECO:0000259" key="1">
    <source>
        <dbReference type="PROSITE" id="PS51199"/>
    </source>
</evidence>
<feature type="domain" description="SF4 helicase" evidence="1">
    <location>
        <begin position="30"/>
        <end position="269"/>
    </location>
</feature>
<dbReference type="InterPro" id="IPR027417">
    <property type="entry name" value="P-loop_NTPase"/>
</dbReference>